<dbReference type="PROSITE" id="PS00910">
    <property type="entry name" value="UPF0029"/>
    <property type="match status" value="1"/>
</dbReference>
<dbReference type="SUPFAM" id="SSF54980">
    <property type="entry name" value="EF-G C-terminal domain-like"/>
    <property type="match status" value="1"/>
</dbReference>
<evidence type="ECO:0000313" key="4">
    <source>
        <dbReference type="Proteomes" id="UP000233553"/>
    </source>
</evidence>
<dbReference type="AlphaFoldDB" id="A0A1E7R5C9"/>
<accession>A0A1E7R5C9</accession>
<dbReference type="InterPro" id="IPR036956">
    <property type="entry name" value="Impact_N_sf"/>
</dbReference>
<proteinExistence type="inferred from homology"/>
<name>A0A1E7R5C9_9GAMM</name>
<dbReference type="Gene3D" id="3.30.70.240">
    <property type="match status" value="1"/>
</dbReference>
<dbReference type="InterPro" id="IPR020569">
    <property type="entry name" value="UPF0029_Impact_CS"/>
</dbReference>
<dbReference type="GO" id="GO:0006446">
    <property type="term" value="P:regulation of translational initiation"/>
    <property type="evidence" value="ECO:0007669"/>
    <property type="project" value="TreeGrafter"/>
</dbReference>
<dbReference type="PANTHER" id="PTHR16301">
    <property type="entry name" value="IMPACT-RELATED"/>
    <property type="match status" value="1"/>
</dbReference>
<dbReference type="GO" id="GO:0017111">
    <property type="term" value="F:ribonucleoside triphosphate phosphatase activity"/>
    <property type="evidence" value="ECO:0007669"/>
    <property type="project" value="UniProtKB-ARBA"/>
</dbReference>
<dbReference type="OrthoDB" id="9813771at2"/>
<reference evidence="3 4" key="1">
    <citation type="submission" date="2017-12" db="EMBL/GenBank/DDBJ databases">
        <title>Draft Genome sequences of multiple microbial strains isolated from spacecraft associated surfaces.</title>
        <authorList>
            <person name="Seuylemezian A."/>
            <person name="Vaishampayan P."/>
            <person name="Venkateswaran K."/>
        </authorList>
    </citation>
    <scope>NUCLEOTIDE SEQUENCE [LARGE SCALE GENOMIC DNA]</scope>
    <source>
        <strain evidence="3 4">2P01AA</strain>
    </source>
</reference>
<sequence>MPFTIATTVTFEEDIKKSRFQAIAAVVENEQQVKNFLEEHKDLSTTHQCWAWKIGHQVRFNDDGEPSGTAGRPILATIEGNELTNVIVLVNRWYGGIKLGTGGLVRAYGGCAGQCLVLAEKIELIEKKQIRFACLFNEWAIIQYELMQQQIEYQEQYTETGVVIEARVQVHQIEPLRLKLQDVTRGREQLVLVEEQDNE</sequence>
<dbReference type="Gene3D" id="3.30.230.30">
    <property type="entry name" value="Impact, N-terminal domain"/>
    <property type="match status" value="1"/>
</dbReference>
<evidence type="ECO:0000313" key="3">
    <source>
        <dbReference type="EMBL" id="PKF31863.1"/>
    </source>
</evidence>
<dbReference type="PANTHER" id="PTHR16301:SF20">
    <property type="entry name" value="IMPACT FAMILY MEMBER YIGZ"/>
    <property type="match status" value="1"/>
</dbReference>
<dbReference type="GO" id="GO:0005737">
    <property type="term" value="C:cytoplasm"/>
    <property type="evidence" value="ECO:0007669"/>
    <property type="project" value="TreeGrafter"/>
</dbReference>
<dbReference type="InterPro" id="IPR023582">
    <property type="entry name" value="Impact"/>
</dbReference>
<dbReference type="GO" id="GO:0043168">
    <property type="term" value="F:anion binding"/>
    <property type="evidence" value="ECO:0007669"/>
    <property type="project" value="UniProtKB-ARBA"/>
</dbReference>
<dbReference type="InterPro" id="IPR035647">
    <property type="entry name" value="EFG_III/V"/>
</dbReference>
<evidence type="ECO:0000259" key="2">
    <source>
        <dbReference type="Pfam" id="PF01205"/>
    </source>
</evidence>
<dbReference type="SUPFAM" id="SSF54211">
    <property type="entry name" value="Ribosomal protein S5 domain 2-like"/>
    <property type="match status" value="1"/>
</dbReference>
<dbReference type="GO" id="GO:0032561">
    <property type="term" value="F:guanyl ribonucleotide binding"/>
    <property type="evidence" value="ECO:0007669"/>
    <property type="project" value="UniProtKB-ARBA"/>
</dbReference>
<feature type="domain" description="Impact N-terminal" evidence="2">
    <location>
        <begin position="16"/>
        <end position="116"/>
    </location>
</feature>
<dbReference type="InterPro" id="IPR001498">
    <property type="entry name" value="Impact_N"/>
</dbReference>
<dbReference type="RefSeq" id="WP_070075641.1">
    <property type="nucleotide sequence ID" value="NZ_CP158965.1"/>
</dbReference>
<organism evidence="3 4">
    <name type="scientific">Acinetobacter proteolyticus</name>
    <dbReference type="NCBI Taxonomy" id="1776741"/>
    <lineage>
        <taxon>Bacteria</taxon>
        <taxon>Pseudomonadati</taxon>
        <taxon>Pseudomonadota</taxon>
        <taxon>Gammaproteobacteria</taxon>
        <taxon>Moraxellales</taxon>
        <taxon>Moraxellaceae</taxon>
        <taxon>Acinetobacter</taxon>
    </lineage>
</organism>
<comment type="similarity">
    <text evidence="1">Belongs to the IMPACT family.</text>
</comment>
<dbReference type="EMBL" id="PISJ01000019">
    <property type="protein sequence ID" value="PKF31863.1"/>
    <property type="molecule type" value="Genomic_DNA"/>
</dbReference>
<evidence type="ECO:0000256" key="1">
    <source>
        <dbReference type="ARBA" id="ARBA00007665"/>
    </source>
</evidence>
<dbReference type="InterPro" id="IPR020568">
    <property type="entry name" value="Ribosomal_Su5_D2-typ_SF"/>
</dbReference>
<protein>
    <submittedName>
        <fullName evidence="3">DUF1949 domain-containing protein</fullName>
    </submittedName>
</protein>
<dbReference type="Pfam" id="PF01205">
    <property type="entry name" value="Impact_N"/>
    <property type="match status" value="1"/>
</dbReference>
<gene>
    <name evidence="3" type="ORF">CW311_16635</name>
</gene>
<comment type="caution">
    <text evidence="3">The sequence shown here is derived from an EMBL/GenBank/DDBJ whole genome shotgun (WGS) entry which is preliminary data.</text>
</comment>
<dbReference type="Proteomes" id="UP000233553">
    <property type="component" value="Unassembled WGS sequence"/>
</dbReference>